<sequence>MEKEIKILKALAHPLRLDIIKLLIINENLCVCKIQEAFNIGQSNLSQHLKILKDAKILNSKKDGGWVHYSLKNKKIIEIIDLLKEF</sequence>
<evidence type="ECO:0000313" key="6">
    <source>
        <dbReference type="Proteomes" id="UP000017081"/>
    </source>
</evidence>
<dbReference type="InterPro" id="IPR036390">
    <property type="entry name" value="WH_DNA-bd_sf"/>
</dbReference>
<comment type="caution">
    <text evidence="5">The sequence shown here is derived from an EMBL/GenBank/DDBJ whole genome shotgun (WGS) entry which is preliminary data.</text>
</comment>
<dbReference type="PANTHER" id="PTHR33154">
    <property type="entry name" value="TRANSCRIPTIONAL REGULATOR, ARSR FAMILY"/>
    <property type="match status" value="1"/>
</dbReference>
<dbReference type="EMBL" id="AXZF01000078">
    <property type="protein sequence ID" value="ERT68157.1"/>
    <property type="molecule type" value="Genomic_DNA"/>
</dbReference>
<dbReference type="SMART" id="SM00418">
    <property type="entry name" value="HTH_ARSR"/>
    <property type="match status" value="1"/>
</dbReference>
<evidence type="ECO:0000259" key="4">
    <source>
        <dbReference type="PROSITE" id="PS50987"/>
    </source>
</evidence>
<name>U7V909_9FUSO</name>
<keyword evidence="3" id="KW-0804">Transcription</keyword>
<dbReference type="Pfam" id="PF01022">
    <property type="entry name" value="HTH_5"/>
    <property type="match status" value="1"/>
</dbReference>
<dbReference type="InterPro" id="IPR001845">
    <property type="entry name" value="HTH_ArsR_DNA-bd_dom"/>
</dbReference>
<dbReference type="PROSITE" id="PS50987">
    <property type="entry name" value="HTH_ARSR_2"/>
    <property type="match status" value="1"/>
</dbReference>
<dbReference type="SUPFAM" id="SSF46785">
    <property type="entry name" value="Winged helix' DNA-binding domain"/>
    <property type="match status" value="1"/>
</dbReference>
<reference evidence="5 6" key="1">
    <citation type="submission" date="2013-08" db="EMBL/GenBank/DDBJ databases">
        <authorList>
            <person name="Weinstock G."/>
            <person name="Sodergren E."/>
            <person name="Wylie T."/>
            <person name="Fulton L."/>
            <person name="Fulton R."/>
            <person name="Fronick C."/>
            <person name="O'Laughlin M."/>
            <person name="Godfrey J."/>
            <person name="Miner T."/>
            <person name="Herter B."/>
            <person name="Appelbaum E."/>
            <person name="Cordes M."/>
            <person name="Lek S."/>
            <person name="Wollam A."/>
            <person name="Pepin K.H."/>
            <person name="Palsikar V.B."/>
            <person name="Mitreva M."/>
            <person name="Wilson R.K."/>
        </authorList>
    </citation>
    <scope>NUCLEOTIDE SEQUENCE [LARGE SCALE GENOMIC DNA]</scope>
    <source>
        <strain evidence="5 6">ATCC BAA-474</strain>
    </source>
</reference>
<feature type="domain" description="HTH arsR-type" evidence="4">
    <location>
        <begin position="1"/>
        <end position="86"/>
    </location>
</feature>
<dbReference type="GO" id="GO:0003677">
    <property type="term" value="F:DNA binding"/>
    <property type="evidence" value="ECO:0007669"/>
    <property type="project" value="UniProtKB-KW"/>
</dbReference>
<evidence type="ECO:0000256" key="3">
    <source>
        <dbReference type="ARBA" id="ARBA00023163"/>
    </source>
</evidence>
<dbReference type="Proteomes" id="UP000017081">
    <property type="component" value="Unassembled WGS sequence"/>
</dbReference>
<proteinExistence type="predicted"/>
<dbReference type="InterPro" id="IPR051081">
    <property type="entry name" value="HTH_MetalResp_TranReg"/>
</dbReference>
<dbReference type="HOGENOM" id="CLU_097806_6_2_0"/>
<dbReference type="NCBIfam" id="NF033788">
    <property type="entry name" value="HTH_metalloreg"/>
    <property type="match status" value="1"/>
</dbReference>
<dbReference type="RefSeq" id="WP_023051487.1">
    <property type="nucleotide sequence ID" value="NZ_CP173063.2"/>
</dbReference>
<dbReference type="InterPro" id="IPR011991">
    <property type="entry name" value="ArsR-like_HTH"/>
</dbReference>
<evidence type="ECO:0000256" key="2">
    <source>
        <dbReference type="ARBA" id="ARBA00023125"/>
    </source>
</evidence>
<organism evidence="5 6">
    <name type="scientific">Cetobacterium somerae ATCC BAA-474</name>
    <dbReference type="NCBI Taxonomy" id="1319815"/>
    <lineage>
        <taxon>Bacteria</taxon>
        <taxon>Fusobacteriati</taxon>
        <taxon>Fusobacteriota</taxon>
        <taxon>Fusobacteriia</taxon>
        <taxon>Fusobacteriales</taxon>
        <taxon>Fusobacteriaceae</taxon>
        <taxon>Cetobacterium</taxon>
    </lineage>
</organism>
<dbReference type="PRINTS" id="PR00778">
    <property type="entry name" value="HTHARSR"/>
</dbReference>
<keyword evidence="2" id="KW-0238">DNA-binding</keyword>
<dbReference type="InterPro" id="IPR036388">
    <property type="entry name" value="WH-like_DNA-bd_sf"/>
</dbReference>
<dbReference type="GO" id="GO:0003700">
    <property type="term" value="F:DNA-binding transcription factor activity"/>
    <property type="evidence" value="ECO:0007669"/>
    <property type="project" value="InterPro"/>
</dbReference>
<accession>U7V909</accession>
<protein>
    <recommendedName>
        <fullName evidence="4">HTH arsR-type domain-containing protein</fullName>
    </recommendedName>
</protein>
<gene>
    <name evidence="5" type="ORF">HMPREF0202_01953</name>
</gene>
<keyword evidence="6" id="KW-1185">Reference proteome</keyword>
<dbReference type="STRING" id="1319815.HMPREF0202_01953"/>
<dbReference type="CDD" id="cd00090">
    <property type="entry name" value="HTH_ARSR"/>
    <property type="match status" value="1"/>
</dbReference>
<evidence type="ECO:0000256" key="1">
    <source>
        <dbReference type="ARBA" id="ARBA00023015"/>
    </source>
</evidence>
<dbReference type="Gene3D" id="1.10.10.10">
    <property type="entry name" value="Winged helix-like DNA-binding domain superfamily/Winged helix DNA-binding domain"/>
    <property type="match status" value="1"/>
</dbReference>
<dbReference type="AlphaFoldDB" id="U7V909"/>
<dbReference type="eggNOG" id="COG0640">
    <property type="taxonomic scope" value="Bacteria"/>
</dbReference>
<dbReference type="PANTHER" id="PTHR33154:SF18">
    <property type="entry name" value="ARSENICAL RESISTANCE OPERON REPRESSOR"/>
    <property type="match status" value="1"/>
</dbReference>
<evidence type="ECO:0000313" key="5">
    <source>
        <dbReference type="EMBL" id="ERT68157.1"/>
    </source>
</evidence>
<keyword evidence="1" id="KW-0805">Transcription regulation</keyword>